<feature type="compositionally biased region" description="Low complexity" evidence="1">
    <location>
        <begin position="55"/>
        <end position="64"/>
    </location>
</feature>
<evidence type="ECO:0000313" key="3">
    <source>
        <dbReference type="EMBL" id="CAB4191170.1"/>
    </source>
</evidence>
<reference evidence="4" key="1">
    <citation type="submission" date="2020-05" db="EMBL/GenBank/DDBJ databases">
        <authorList>
            <person name="Chiriac C."/>
            <person name="Salcher M."/>
            <person name="Ghai R."/>
            <person name="Kavagutti S V."/>
        </authorList>
    </citation>
    <scope>NUCLEOTIDE SEQUENCE</scope>
</reference>
<gene>
    <name evidence="3" type="ORF">UFOVP1225_15</name>
    <name evidence="4" type="ORF">UFOVP1319_5</name>
    <name evidence="5" type="ORF">UFOVP1591_15</name>
    <name evidence="2" type="ORF">UFOVP478_40</name>
</gene>
<name>A0A6J5RYP5_9CAUD</name>
<feature type="compositionally biased region" description="Basic residues" evidence="1">
    <location>
        <begin position="44"/>
        <end position="54"/>
    </location>
</feature>
<dbReference type="EMBL" id="LR796462">
    <property type="protein sequence ID" value="CAB4146294.1"/>
    <property type="molecule type" value="Genomic_DNA"/>
</dbReference>
<sequence length="64" mass="6606">MKPQMSPEMLQSLMAAEGSEAPGAELMGPPPGKPVGKPPGKPAGKPKSKPKGKAPAKGYKPNWK</sequence>
<organism evidence="4">
    <name type="scientific">uncultured Caudovirales phage</name>
    <dbReference type="NCBI Taxonomy" id="2100421"/>
    <lineage>
        <taxon>Viruses</taxon>
        <taxon>Duplodnaviria</taxon>
        <taxon>Heunggongvirae</taxon>
        <taxon>Uroviricota</taxon>
        <taxon>Caudoviricetes</taxon>
        <taxon>Peduoviridae</taxon>
        <taxon>Maltschvirus</taxon>
        <taxon>Maltschvirus maltsch</taxon>
    </lineage>
</organism>
<dbReference type="EMBL" id="LR797445">
    <property type="protein sequence ID" value="CAB4217228.1"/>
    <property type="molecule type" value="Genomic_DNA"/>
</dbReference>
<evidence type="ECO:0000256" key="1">
    <source>
        <dbReference type="SAM" id="MobiDB-lite"/>
    </source>
</evidence>
<proteinExistence type="predicted"/>
<protein>
    <submittedName>
        <fullName evidence="4">Uncharacterized protein</fullName>
    </submittedName>
</protein>
<dbReference type="EMBL" id="LR797255">
    <property type="protein sequence ID" value="CAB4197274.1"/>
    <property type="molecule type" value="Genomic_DNA"/>
</dbReference>
<evidence type="ECO:0000313" key="5">
    <source>
        <dbReference type="EMBL" id="CAB4217228.1"/>
    </source>
</evidence>
<evidence type="ECO:0000313" key="4">
    <source>
        <dbReference type="EMBL" id="CAB4197274.1"/>
    </source>
</evidence>
<evidence type="ECO:0000313" key="2">
    <source>
        <dbReference type="EMBL" id="CAB4146294.1"/>
    </source>
</evidence>
<feature type="region of interest" description="Disordered" evidence="1">
    <location>
        <begin position="1"/>
        <end position="64"/>
    </location>
</feature>
<accession>A0A6J5RYP5</accession>
<dbReference type="EMBL" id="LR797173">
    <property type="protein sequence ID" value="CAB4191170.1"/>
    <property type="molecule type" value="Genomic_DNA"/>
</dbReference>
<feature type="compositionally biased region" description="Pro residues" evidence="1">
    <location>
        <begin position="28"/>
        <end position="41"/>
    </location>
</feature>